<dbReference type="EMBL" id="WTQJ01000838">
    <property type="protein sequence ID" value="MWR16058.1"/>
    <property type="molecule type" value="Genomic_DNA"/>
</dbReference>
<dbReference type="Proteomes" id="UP000430387">
    <property type="component" value="Unassembled WGS sequence"/>
</dbReference>
<dbReference type="SUPFAM" id="SSF53067">
    <property type="entry name" value="Actin-like ATPase domain"/>
    <property type="match status" value="1"/>
</dbReference>
<keyword evidence="1" id="KW-0418">Kinase</keyword>
<comment type="caution">
    <text evidence="1">The sequence shown here is derived from an EMBL/GenBank/DDBJ whole genome shotgun (WGS) entry which is preliminary data.</text>
</comment>
<accession>A0A6D0IP93</accession>
<sequence length="74" mass="8137">ALGCAIAAGVGAGIFSSMAETGERLVRWERTHTPDPEKHELYQDSRDKWQAVYQDQLGLVDHGLTTSLWKAPGL</sequence>
<organism evidence="1 2">
    <name type="scientific">Escherichia coli</name>
    <dbReference type="NCBI Taxonomy" id="562"/>
    <lineage>
        <taxon>Bacteria</taxon>
        <taxon>Pseudomonadati</taxon>
        <taxon>Pseudomonadota</taxon>
        <taxon>Gammaproteobacteria</taxon>
        <taxon>Enterobacterales</taxon>
        <taxon>Enterobacteriaceae</taxon>
        <taxon>Escherichia</taxon>
    </lineage>
</organism>
<dbReference type="Gene3D" id="3.30.420.40">
    <property type="match status" value="1"/>
</dbReference>
<keyword evidence="1" id="KW-0808">Transferase</keyword>
<dbReference type="InterPro" id="IPR043129">
    <property type="entry name" value="ATPase_NBD"/>
</dbReference>
<feature type="non-terminal residue" evidence="1">
    <location>
        <position position="1"/>
    </location>
</feature>
<gene>
    <name evidence="1" type="ORF">GQA06_19980</name>
</gene>
<proteinExistence type="predicted"/>
<evidence type="ECO:0000313" key="1">
    <source>
        <dbReference type="EMBL" id="MWR16058.1"/>
    </source>
</evidence>
<evidence type="ECO:0000313" key="2">
    <source>
        <dbReference type="Proteomes" id="UP000430387"/>
    </source>
</evidence>
<dbReference type="AlphaFoldDB" id="A0A6D0IP93"/>
<name>A0A6D0IP93_ECOLX</name>
<reference evidence="1 2" key="1">
    <citation type="submission" date="2019-12" db="EMBL/GenBank/DDBJ databases">
        <title>Enteriobacteria Tanzani isolates_8377-8380.</title>
        <authorList>
            <person name="Subbiah M."/>
            <person name="Call D."/>
        </authorList>
    </citation>
    <scope>NUCLEOTIDE SEQUENCE [LARGE SCALE GENOMIC DNA]</scope>
    <source>
        <strain evidence="1 2">8380wG1</strain>
    </source>
</reference>
<protein>
    <submittedName>
        <fullName evidence="1">Autoinducer-2 kinase</fullName>
    </submittedName>
</protein>
<dbReference type="GO" id="GO:0016301">
    <property type="term" value="F:kinase activity"/>
    <property type="evidence" value="ECO:0007669"/>
    <property type="project" value="UniProtKB-KW"/>
</dbReference>